<dbReference type="InterPro" id="IPR037104">
    <property type="entry name" value="Annexin_sf"/>
</dbReference>
<dbReference type="InterPro" id="IPR018502">
    <property type="entry name" value="Annexin_repeat"/>
</dbReference>
<reference evidence="4" key="1">
    <citation type="submission" date="2022-11" db="EMBL/GenBank/DDBJ databases">
        <authorList>
            <person name="Petersen C."/>
        </authorList>
    </citation>
    <scope>NUCLEOTIDE SEQUENCE</scope>
    <source>
        <strain evidence="4">IBT 21917</strain>
    </source>
</reference>
<reference evidence="4" key="2">
    <citation type="journal article" date="2023" name="IMA Fungus">
        <title>Comparative genomic study of the Penicillium genus elucidates a diverse pangenome and 15 lateral gene transfer events.</title>
        <authorList>
            <person name="Petersen C."/>
            <person name="Sorensen T."/>
            <person name="Nielsen M.R."/>
            <person name="Sondergaard T.E."/>
            <person name="Sorensen J.L."/>
            <person name="Fitzpatrick D.A."/>
            <person name="Frisvad J.C."/>
            <person name="Nielsen K.L."/>
        </authorList>
    </citation>
    <scope>NUCLEOTIDE SEQUENCE</scope>
    <source>
        <strain evidence="4">IBT 21917</strain>
    </source>
</reference>
<dbReference type="Proteomes" id="UP001146351">
    <property type="component" value="Unassembled WGS sequence"/>
</dbReference>
<keyword evidence="5" id="KW-1185">Reference proteome</keyword>
<dbReference type="PANTHER" id="PTHR10502:SF102">
    <property type="entry name" value="ANNEXIN B11"/>
    <property type="match status" value="1"/>
</dbReference>
<comment type="similarity">
    <text evidence="1">Belongs to the annexin family.</text>
</comment>
<dbReference type="GO" id="GO:0005886">
    <property type="term" value="C:plasma membrane"/>
    <property type="evidence" value="ECO:0007669"/>
    <property type="project" value="TreeGrafter"/>
</dbReference>
<dbReference type="Gene3D" id="1.10.220.10">
    <property type="entry name" value="Annexin"/>
    <property type="match status" value="2"/>
</dbReference>
<dbReference type="GO" id="GO:0012506">
    <property type="term" value="C:vesicle membrane"/>
    <property type="evidence" value="ECO:0007669"/>
    <property type="project" value="TreeGrafter"/>
</dbReference>
<dbReference type="OrthoDB" id="37886at2759"/>
<dbReference type="AlphaFoldDB" id="A0A9W9IKC8"/>
<evidence type="ECO:0000256" key="3">
    <source>
        <dbReference type="ARBA" id="ARBA00023216"/>
    </source>
</evidence>
<sequence>MGLFHTDKAPFIRIIPAAATNPRHMALLQESYAQLFNFKLEDDISRYTSSEFKQALLALIKGPIWLDVERLHNLMSLPPITEQQIFTEIIFSRSSSRLKEIQTLYDQLHKRIWLNGKNMDDVSAICARSSPERLAAVIDAFEARYLVSLQEFVKSKIDGDYQETISSLLSWTDDPMKFTRDVLIKLWPIYKDRPGRDTWTITHTLIWGHFNPTLFRVGKMRLRYSGYFLRDELERGLFDNSYRKLMLRLCDGDYGG</sequence>
<evidence type="ECO:0000313" key="5">
    <source>
        <dbReference type="Proteomes" id="UP001146351"/>
    </source>
</evidence>
<organism evidence="4 5">
    <name type="scientific">Penicillium capsulatum</name>
    <dbReference type="NCBI Taxonomy" id="69766"/>
    <lineage>
        <taxon>Eukaryota</taxon>
        <taxon>Fungi</taxon>
        <taxon>Dikarya</taxon>
        <taxon>Ascomycota</taxon>
        <taxon>Pezizomycotina</taxon>
        <taxon>Eurotiomycetes</taxon>
        <taxon>Eurotiomycetidae</taxon>
        <taxon>Eurotiales</taxon>
        <taxon>Aspergillaceae</taxon>
        <taxon>Penicillium</taxon>
    </lineage>
</organism>
<dbReference type="SUPFAM" id="SSF47874">
    <property type="entry name" value="Annexin"/>
    <property type="match status" value="1"/>
</dbReference>
<dbReference type="Pfam" id="PF00191">
    <property type="entry name" value="Annexin"/>
    <property type="match status" value="1"/>
</dbReference>
<dbReference type="PANTHER" id="PTHR10502">
    <property type="entry name" value="ANNEXIN"/>
    <property type="match status" value="1"/>
</dbReference>
<gene>
    <name evidence="4" type="ORF">N7492_003320</name>
</gene>
<dbReference type="GO" id="GO:0005544">
    <property type="term" value="F:calcium-dependent phospholipid binding"/>
    <property type="evidence" value="ECO:0007669"/>
    <property type="project" value="InterPro"/>
</dbReference>
<proteinExistence type="inferred from homology"/>
<dbReference type="GO" id="GO:0005737">
    <property type="term" value="C:cytoplasm"/>
    <property type="evidence" value="ECO:0007669"/>
    <property type="project" value="TreeGrafter"/>
</dbReference>
<evidence type="ECO:0000256" key="1">
    <source>
        <dbReference type="ARBA" id="ARBA00007831"/>
    </source>
</evidence>
<dbReference type="GO" id="GO:0005634">
    <property type="term" value="C:nucleus"/>
    <property type="evidence" value="ECO:0007669"/>
    <property type="project" value="TreeGrafter"/>
</dbReference>
<keyword evidence="3" id="KW-0041">Annexin</keyword>
<dbReference type="GO" id="GO:0001786">
    <property type="term" value="F:phosphatidylserine binding"/>
    <property type="evidence" value="ECO:0007669"/>
    <property type="project" value="TreeGrafter"/>
</dbReference>
<evidence type="ECO:0000313" key="4">
    <source>
        <dbReference type="EMBL" id="KAJ5180110.1"/>
    </source>
</evidence>
<accession>A0A9W9IKC8</accession>
<keyword evidence="2" id="KW-0677">Repeat</keyword>
<evidence type="ECO:0000256" key="2">
    <source>
        <dbReference type="ARBA" id="ARBA00022737"/>
    </source>
</evidence>
<dbReference type="EMBL" id="JAPQKO010000002">
    <property type="protein sequence ID" value="KAJ5180110.1"/>
    <property type="molecule type" value="Genomic_DNA"/>
</dbReference>
<dbReference type="SMART" id="SM00335">
    <property type="entry name" value="ANX"/>
    <property type="match status" value="2"/>
</dbReference>
<dbReference type="GO" id="GO:0005509">
    <property type="term" value="F:calcium ion binding"/>
    <property type="evidence" value="ECO:0007669"/>
    <property type="project" value="InterPro"/>
</dbReference>
<protein>
    <submittedName>
        <fullName evidence="4">Uncharacterized protein</fullName>
    </submittedName>
</protein>
<comment type="caution">
    <text evidence="4">The sequence shown here is derived from an EMBL/GenBank/DDBJ whole genome shotgun (WGS) entry which is preliminary data.</text>
</comment>
<name>A0A9W9IKC8_9EURO</name>